<feature type="domain" description="USP8 dimerisation" evidence="1">
    <location>
        <begin position="5"/>
        <end position="108"/>
    </location>
</feature>
<dbReference type="InterPro" id="IPR036873">
    <property type="entry name" value="Rhodanese-like_dom_sf"/>
</dbReference>
<keyword evidence="3" id="KW-1185">Reference proteome</keyword>
<comment type="caution">
    <text evidence="2">The sequence shown here is derived from an EMBL/GenBank/DDBJ whole genome shotgun (WGS) entry which is preliminary data.</text>
</comment>
<sequence length="213" mass="24772">MTKLDLYKAKSLAELNKLATKPVTFCNPQLVQTTMDEFFQRAAECRQQDEEVAYIFLMRYFDCYERLKYLAGNTVKSALFTTNLKKQALLAMDYLESLHKSLEKRYEAMRKKAQSDSVQLLPTPPDSPISKTHEADQSMLFIVKQSKFFTKNPPVHQKESTGWISSTELVSLMREKKDALLVFDLRSESSYEKCHIKWDSLINFPACNHLNHR</sequence>
<organism evidence="2 3">
    <name type="scientific">Fasciolopsis buskii</name>
    <dbReference type="NCBI Taxonomy" id="27845"/>
    <lineage>
        <taxon>Eukaryota</taxon>
        <taxon>Metazoa</taxon>
        <taxon>Spiralia</taxon>
        <taxon>Lophotrochozoa</taxon>
        <taxon>Platyhelminthes</taxon>
        <taxon>Trematoda</taxon>
        <taxon>Digenea</taxon>
        <taxon>Plagiorchiida</taxon>
        <taxon>Echinostomata</taxon>
        <taxon>Echinostomatoidea</taxon>
        <taxon>Fasciolidae</taxon>
        <taxon>Fasciolopsis</taxon>
    </lineage>
</organism>
<proteinExistence type="predicted"/>
<dbReference type="Pfam" id="PF08969">
    <property type="entry name" value="USP8_dimer"/>
    <property type="match status" value="1"/>
</dbReference>
<name>A0A8E0VKS0_9TREM</name>
<dbReference type="Gene3D" id="1.20.58.80">
    <property type="entry name" value="Phosphotransferase system, lactose/cellobiose-type IIA subunit"/>
    <property type="match status" value="1"/>
</dbReference>
<dbReference type="Proteomes" id="UP000728185">
    <property type="component" value="Unassembled WGS sequence"/>
</dbReference>
<dbReference type="Gene3D" id="3.40.250.10">
    <property type="entry name" value="Rhodanese-like domain"/>
    <property type="match status" value="1"/>
</dbReference>
<reference evidence="2" key="1">
    <citation type="submission" date="2019-05" db="EMBL/GenBank/DDBJ databases">
        <title>Annotation for the trematode Fasciolopsis buski.</title>
        <authorList>
            <person name="Choi Y.-J."/>
        </authorList>
    </citation>
    <scope>NUCLEOTIDE SEQUENCE</scope>
    <source>
        <strain evidence="2">HT</strain>
        <tissue evidence="2">Whole worm</tissue>
    </source>
</reference>
<dbReference type="EMBL" id="LUCM01004057">
    <property type="protein sequence ID" value="KAA0194915.1"/>
    <property type="molecule type" value="Genomic_DNA"/>
</dbReference>
<evidence type="ECO:0000313" key="3">
    <source>
        <dbReference type="Proteomes" id="UP000728185"/>
    </source>
</evidence>
<accession>A0A8E0VKS0</accession>
<evidence type="ECO:0000259" key="1">
    <source>
        <dbReference type="Pfam" id="PF08969"/>
    </source>
</evidence>
<dbReference type="AlphaFoldDB" id="A0A8E0VKS0"/>
<evidence type="ECO:0000313" key="2">
    <source>
        <dbReference type="EMBL" id="KAA0194915.1"/>
    </source>
</evidence>
<dbReference type="SUPFAM" id="SSF52821">
    <property type="entry name" value="Rhodanese/Cell cycle control phosphatase"/>
    <property type="match status" value="1"/>
</dbReference>
<protein>
    <submittedName>
        <fullName evidence="2">Cytoplasmic tRNA 2-thiolation protein 1</fullName>
    </submittedName>
</protein>
<dbReference type="InterPro" id="IPR015063">
    <property type="entry name" value="USP8_dimer"/>
</dbReference>
<dbReference type="GO" id="GO:0016579">
    <property type="term" value="P:protein deubiquitination"/>
    <property type="evidence" value="ECO:0007669"/>
    <property type="project" value="UniProtKB-ARBA"/>
</dbReference>
<dbReference type="OrthoDB" id="292964at2759"/>
<dbReference type="SUPFAM" id="SSF140856">
    <property type="entry name" value="USP8 N-terminal domain-like"/>
    <property type="match status" value="1"/>
</dbReference>
<gene>
    <name evidence="2" type="ORF">FBUS_06005</name>
</gene>